<proteinExistence type="inferred from homology"/>
<dbReference type="Gene3D" id="3.30.420.40">
    <property type="match status" value="2"/>
</dbReference>
<dbReference type="HOGENOM" id="CLU_036604_13_2_11"/>
<dbReference type="OrthoDB" id="5174513at2"/>
<dbReference type="eggNOG" id="COG1940">
    <property type="taxonomic scope" value="Bacteria"/>
</dbReference>
<sequence length="410" mass="42836">MTVVHSAAGQHTLRERNLALVAQEIFGSKDPLSRAALAVRTGLTRATVSSLVDLLVDAHIVAELDPVFSRKAGRPAVPLTPARGTYFGIGLEVNVSYLGGVIHDLTGTAYHRILLPGDFHGSDPATVLEKLAAVTTELITTATASELRPTHSTPIITGAHLALPGLVDPNNATLRIAPNLGWADLDPVDTTPISAAVTAATGQHTNVRIGNEANYGALAAKEQANLNTFIYVSGEVGIGSAIILDHTLFLGRRGWSGELGHVTIDPTGPQCSCGSRGCLEQYAGLDAMLTAAQLDTSAGITGLVTALEQGNPHAHDAVQRAATALGRALSGYANLLDIHMFVLGGIYADLYPHIVTTVTESLRHQVLSAPWADFDILPGTLGSGAAMLGAAYEAVRTVYTHPSPWISPDA</sequence>
<dbReference type="Proteomes" id="UP000000628">
    <property type="component" value="Chromosome"/>
</dbReference>
<dbReference type="CDD" id="cd24076">
    <property type="entry name" value="ASKHA_ATPase_ROK_BsXylR-like"/>
    <property type="match status" value="1"/>
</dbReference>
<evidence type="ECO:0000313" key="3">
    <source>
        <dbReference type="Proteomes" id="UP000000628"/>
    </source>
</evidence>
<dbReference type="Gene3D" id="1.10.10.10">
    <property type="entry name" value="Winged helix-like DNA-binding domain superfamily/Winged helix DNA-binding domain"/>
    <property type="match status" value="1"/>
</dbReference>
<name>C7R070_JONDD</name>
<evidence type="ECO:0000256" key="1">
    <source>
        <dbReference type="ARBA" id="ARBA00006479"/>
    </source>
</evidence>
<dbReference type="PANTHER" id="PTHR18964">
    <property type="entry name" value="ROK (REPRESSOR, ORF, KINASE) FAMILY"/>
    <property type="match status" value="1"/>
</dbReference>
<dbReference type="EMBL" id="CP001706">
    <property type="protein sequence ID" value="ACV08129.1"/>
    <property type="molecule type" value="Genomic_DNA"/>
</dbReference>
<dbReference type="SUPFAM" id="SSF53067">
    <property type="entry name" value="Actin-like ATPase domain"/>
    <property type="match status" value="2"/>
</dbReference>
<dbReference type="InterPro" id="IPR036388">
    <property type="entry name" value="WH-like_DNA-bd_sf"/>
</dbReference>
<dbReference type="RefSeq" id="WP_015770758.1">
    <property type="nucleotide sequence ID" value="NC_013174.1"/>
</dbReference>
<dbReference type="SUPFAM" id="SSF46785">
    <property type="entry name" value="Winged helix' DNA-binding domain"/>
    <property type="match status" value="1"/>
</dbReference>
<keyword evidence="3" id="KW-1185">Reference proteome</keyword>
<comment type="similarity">
    <text evidence="1">Belongs to the ROK (NagC/XylR) family.</text>
</comment>
<protein>
    <submittedName>
        <fullName evidence="2">ROK family protein</fullName>
    </submittedName>
</protein>
<dbReference type="KEGG" id="jde:Jden_0465"/>
<evidence type="ECO:0000313" key="2">
    <source>
        <dbReference type="EMBL" id="ACV08129.1"/>
    </source>
</evidence>
<reference evidence="2 3" key="1">
    <citation type="journal article" date="2009" name="Stand. Genomic Sci.">
        <title>Complete genome sequence of Jonesia denitrificans type strain (Prevot 55134).</title>
        <authorList>
            <person name="Pukall R."/>
            <person name="Gehrich-Schroter G."/>
            <person name="Lapidus A."/>
            <person name="Nolan M."/>
            <person name="Glavina Del Rio T."/>
            <person name="Lucas S."/>
            <person name="Chen F."/>
            <person name="Tice H."/>
            <person name="Pitluck S."/>
            <person name="Cheng J.F."/>
            <person name="Copeland A."/>
            <person name="Saunders E."/>
            <person name="Brettin T."/>
            <person name="Detter J.C."/>
            <person name="Bruce D."/>
            <person name="Goodwin L."/>
            <person name="Pati A."/>
            <person name="Ivanova N."/>
            <person name="Mavromatis K."/>
            <person name="Ovchinnikova G."/>
            <person name="Chen A."/>
            <person name="Palaniappan K."/>
            <person name="Land M."/>
            <person name="Hauser L."/>
            <person name="Chang Y.J."/>
            <person name="Jeffries C.D."/>
            <person name="Chain P."/>
            <person name="Goker M."/>
            <person name="Bristow J."/>
            <person name="Eisen J.A."/>
            <person name="Markowitz V."/>
            <person name="Hugenholtz P."/>
            <person name="Kyrpides N.C."/>
            <person name="Klenk H.P."/>
            <person name="Han C."/>
        </authorList>
    </citation>
    <scope>NUCLEOTIDE SEQUENCE [LARGE SCALE GENOMIC DNA]</scope>
    <source>
        <strain evidence="3">ATCC 14870 / DSM 20603 / BCRC 15368 / CIP 55.134 / JCM 11481 / NBRC 15587 / NCTC 10816 / Prevot 55134</strain>
    </source>
</reference>
<dbReference type="AlphaFoldDB" id="C7R070"/>
<gene>
    <name evidence="2" type="ordered locus">Jden_0465</name>
</gene>
<dbReference type="InterPro" id="IPR000600">
    <property type="entry name" value="ROK"/>
</dbReference>
<dbReference type="STRING" id="471856.Jden_0465"/>
<dbReference type="PANTHER" id="PTHR18964:SF149">
    <property type="entry name" value="BIFUNCTIONAL UDP-N-ACETYLGLUCOSAMINE 2-EPIMERASE_N-ACETYLMANNOSAMINE KINASE"/>
    <property type="match status" value="1"/>
</dbReference>
<accession>C7R070</accession>
<dbReference type="Pfam" id="PF00480">
    <property type="entry name" value="ROK"/>
    <property type="match status" value="1"/>
</dbReference>
<organism evidence="2 3">
    <name type="scientific">Jonesia denitrificans (strain ATCC 14870 / DSM 20603 / BCRC 15368 / CIP 55.134 / JCM 11481 / NBRC 15587 / NCTC 10816 / Prevot 55134)</name>
    <name type="common">Listeria denitrificans</name>
    <dbReference type="NCBI Taxonomy" id="471856"/>
    <lineage>
        <taxon>Bacteria</taxon>
        <taxon>Bacillati</taxon>
        <taxon>Actinomycetota</taxon>
        <taxon>Actinomycetes</taxon>
        <taxon>Micrococcales</taxon>
        <taxon>Jonesiaceae</taxon>
        <taxon>Jonesia</taxon>
    </lineage>
</organism>
<dbReference type="InterPro" id="IPR036390">
    <property type="entry name" value="WH_DNA-bd_sf"/>
</dbReference>
<dbReference type="InterPro" id="IPR043129">
    <property type="entry name" value="ATPase_NBD"/>
</dbReference>